<accession>A0A3P1SKD6</accession>
<evidence type="ECO:0000313" key="2">
    <source>
        <dbReference type="Proteomes" id="UP000267535"/>
    </source>
</evidence>
<dbReference type="AlphaFoldDB" id="A0A3P1SKD6"/>
<dbReference type="InterPro" id="IPR008551">
    <property type="entry name" value="TANGO2"/>
</dbReference>
<reference evidence="1 2" key="1">
    <citation type="submission" date="2018-11" db="EMBL/GenBank/DDBJ databases">
        <title>The draft genome sequence of Amphritea balenae JAMM 1525T.</title>
        <authorList>
            <person name="Fang Z."/>
            <person name="Zhang Y."/>
            <person name="Han X."/>
        </authorList>
    </citation>
    <scope>NUCLEOTIDE SEQUENCE [LARGE SCALE GENOMIC DNA]</scope>
    <source>
        <strain evidence="1 2">JAMM 1525</strain>
    </source>
</reference>
<protein>
    <recommendedName>
        <fullName evidence="3">NRDE family protein</fullName>
    </recommendedName>
</protein>
<comment type="caution">
    <text evidence="1">The sequence shown here is derived from an EMBL/GenBank/DDBJ whole genome shotgun (WGS) entry which is preliminary data.</text>
</comment>
<sequence length="265" mass="29704">MCTVSWLVNTEGYQLFFNRDEQRSRSKALPPQQFQNQNVAVLMPIDPDGGGSWISVNNHGLSLCLLNFYQGRLPGGILKSRGQLLKALSSLTTEQEISIRLSALNLHQYAPFTLLTFTLENQPQGFQWDGNTLTILSIHSPITSSSVEFDRVYSARQANYLTLGESPDADQLLAYHQSHQTSPWLDQNNPPTNKYLREKNGLSIQGEQSVCMHRDDAETVSLSHIEVTQEKVCFNYIDGSPCELQPSGMKSLLVAANQNYLIRAQ</sequence>
<organism evidence="1 2">
    <name type="scientific">Amphritea balenae</name>
    <dbReference type="NCBI Taxonomy" id="452629"/>
    <lineage>
        <taxon>Bacteria</taxon>
        <taxon>Pseudomonadati</taxon>
        <taxon>Pseudomonadota</taxon>
        <taxon>Gammaproteobacteria</taxon>
        <taxon>Oceanospirillales</taxon>
        <taxon>Oceanospirillaceae</taxon>
        <taxon>Amphritea</taxon>
    </lineage>
</organism>
<keyword evidence="2" id="KW-1185">Reference proteome</keyword>
<dbReference type="EMBL" id="RQXV01000011">
    <property type="protein sequence ID" value="RRC97608.1"/>
    <property type="molecule type" value="Genomic_DNA"/>
</dbReference>
<evidence type="ECO:0008006" key="3">
    <source>
        <dbReference type="Google" id="ProtNLM"/>
    </source>
</evidence>
<proteinExistence type="predicted"/>
<dbReference type="Proteomes" id="UP000267535">
    <property type="component" value="Unassembled WGS sequence"/>
</dbReference>
<dbReference type="Pfam" id="PF05742">
    <property type="entry name" value="TANGO2"/>
    <property type="match status" value="1"/>
</dbReference>
<gene>
    <name evidence="1" type="ORF">EHS89_17390</name>
</gene>
<dbReference type="OrthoDB" id="1113830at2"/>
<name>A0A3P1SKD6_9GAMM</name>
<dbReference type="RefSeq" id="WP_124927447.1">
    <property type="nucleotide sequence ID" value="NZ_BMOH01000004.1"/>
</dbReference>
<evidence type="ECO:0000313" key="1">
    <source>
        <dbReference type="EMBL" id="RRC97608.1"/>
    </source>
</evidence>